<dbReference type="EMBL" id="CP101873">
    <property type="protein sequence ID" value="WMT07230.1"/>
    <property type="molecule type" value="Genomic_DNA"/>
</dbReference>
<gene>
    <name evidence="1" type="ORF">NP511_17805</name>
</gene>
<proteinExistence type="predicted"/>
<dbReference type="Proteomes" id="UP001224926">
    <property type="component" value="Chromosome"/>
</dbReference>
<dbReference type="AlphaFoldDB" id="A0AAF0T0P7"/>
<keyword evidence="2" id="KW-1185">Reference proteome</keyword>
<evidence type="ECO:0000313" key="1">
    <source>
        <dbReference type="EMBL" id="WMT07230.1"/>
    </source>
</evidence>
<sequence length="168" mass="19049">MTENAGLECHQSEDGVLRCTLDQERMEEAFEVGKKIVQEHHGEYETVPDEFSFESGLLAEERAAYTRAFTPTREVDGEQYPDGDTEPQEIIVDEDLAGYRPRGATKSLLHELLEWRAIEVMPTDSVLQGGSHHVAKFNEDSLCEAVNEEMGEVVCDMNWNSYYKTLAE</sequence>
<dbReference type="GeneID" id="84215836"/>
<evidence type="ECO:0000313" key="2">
    <source>
        <dbReference type="Proteomes" id="UP001224926"/>
    </source>
</evidence>
<name>A0AAF0T0P7_9EURY</name>
<dbReference type="RefSeq" id="WP_049966518.1">
    <property type="nucleotide sequence ID" value="NZ_CP101873.1"/>
</dbReference>
<dbReference type="GeneID" id="39864318"/>
<reference evidence="1 2" key="1">
    <citation type="submission" date="2022-07" db="EMBL/GenBank/DDBJ databases">
        <title>Two temperate virus in Haloterrigena jeotgali A29.</title>
        <authorList>
            <person name="Deng X."/>
        </authorList>
    </citation>
    <scope>NUCLEOTIDE SEQUENCE [LARGE SCALE GENOMIC DNA]</scope>
    <source>
        <strain evidence="1 2">A29</strain>
    </source>
</reference>
<accession>A0AAF0T0P7</accession>
<protein>
    <submittedName>
        <fullName evidence="1">Uncharacterized protein</fullName>
    </submittedName>
</protein>
<organism evidence="1 2">
    <name type="scientific">Natrinema thermotolerans</name>
    <dbReference type="NCBI Taxonomy" id="121872"/>
    <lineage>
        <taxon>Archaea</taxon>
        <taxon>Methanobacteriati</taxon>
        <taxon>Methanobacteriota</taxon>
        <taxon>Stenosarchaea group</taxon>
        <taxon>Halobacteria</taxon>
        <taxon>Halobacteriales</taxon>
        <taxon>Natrialbaceae</taxon>
        <taxon>Natrinema</taxon>
    </lineage>
</organism>